<dbReference type="eggNOG" id="KOG4348">
    <property type="taxonomic scope" value="Eukaryota"/>
</dbReference>
<dbReference type="FunFam" id="2.30.30.40:FF:000072">
    <property type="entry name" value="Unconventional Myosin IB"/>
    <property type="match status" value="2"/>
</dbReference>
<dbReference type="STRING" id="946362.F2TY82"/>
<dbReference type="PRINTS" id="PR00452">
    <property type="entry name" value="SH3DOMAIN"/>
</dbReference>
<feature type="region of interest" description="Disordered" evidence="7">
    <location>
        <begin position="145"/>
        <end position="170"/>
    </location>
</feature>
<evidence type="ECO:0000256" key="7">
    <source>
        <dbReference type="SAM" id="MobiDB-lite"/>
    </source>
</evidence>
<dbReference type="SUPFAM" id="SSF50044">
    <property type="entry name" value="SH3-domain"/>
    <property type="match status" value="3"/>
</dbReference>
<feature type="compositionally biased region" description="Low complexity" evidence="7">
    <location>
        <begin position="318"/>
        <end position="330"/>
    </location>
</feature>
<dbReference type="PRINTS" id="PR00499">
    <property type="entry name" value="P67PHOX"/>
</dbReference>
<feature type="domain" description="SH3" evidence="8">
    <location>
        <begin position="240"/>
        <end position="300"/>
    </location>
</feature>
<dbReference type="FunCoup" id="F2TY82">
    <property type="interactions" value="803"/>
</dbReference>
<feature type="compositionally biased region" description="Low complexity" evidence="7">
    <location>
        <begin position="434"/>
        <end position="444"/>
    </location>
</feature>
<dbReference type="Pfam" id="PF00018">
    <property type="entry name" value="SH3_1"/>
    <property type="match status" value="1"/>
</dbReference>
<evidence type="ECO:0000256" key="2">
    <source>
        <dbReference type="ARBA" id="ARBA00022443"/>
    </source>
</evidence>
<dbReference type="InParanoid" id="F2TY82"/>
<dbReference type="InterPro" id="IPR035468">
    <property type="entry name" value="SH3D21_SH3"/>
</dbReference>
<dbReference type="OMA" id="HAWPLAS"/>
<dbReference type="RefSeq" id="XP_004998516.1">
    <property type="nucleotide sequence ID" value="XM_004998459.1"/>
</dbReference>
<name>F2TY82_SALR5</name>
<feature type="compositionally biased region" description="Pro residues" evidence="7">
    <location>
        <begin position="66"/>
        <end position="83"/>
    </location>
</feature>
<dbReference type="OrthoDB" id="5340910at2759"/>
<dbReference type="PANTHER" id="PTHR14167:SF81">
    <property type="entry name" value="ENDOPHILIN-A"/>
    <property type="match status" value="1"/>
</dbReference>
<evidence type="ECO:0000313" key="10">
    <source>
        <dbReference type="Proteomes" id="UP000007799"/>
    </source>
</evidence>
<dbReference type="AlphaFoldDB" id="F2TY82"/>
<feature type="compositionally biased region" description="Low complexity" evidence="7">
    <location>
        <begin position="145"/>
        <end position="155"/>
    </location>
</feature>
<keyword evidence="10" id="KW-1185">Reference proteome</keyword>
<dbReference type="SMART" id="SM00326">
    <property type="entry name" value="SH3"/>
    <property type="match status" value="3"/>
</dbReference>
<evidence type="ECO:0000256" key="1">
    <source>
        <dbReference type="ARBA" id="ARBA00004170"/>
    </source>
</evidence>
<dbReference type="Proteomes" id="UP000007799">
    <property type="component" value="Unassembled WGS sequence"/>
</dbReference>
<evidence type="ECO:0000256" key="4">
    <source>
        <dbReference type="ARBA" id="ARBA00023136"/>
    </source>
</evidence>
<evidence type="ECO:0000256" key="5">
    <source>
        <dbReference type="PROSITE-ProRule" id="PRU00192"/>
    </source>
</evidence>
<sequence length="514" mass="55386">MATFKAIFDYDAEAEDELTLRVGDIITDAQADPEAEGWCKGKLNGRVGVFPDNFVEKCEAKAAAPAKPPPPKPAPPKPAPPKPADTRPKAKCMFEHVPEQDDELHIKEGDIVVIVDDNDPDWWKGELNGKVGMFPSNFVERIAAGSASAPTADAPQSAEEEEEEPRRQSQLIAAKKVHGIGLGNIFAGGEIKLRKTGMNPEKKKKEAAPAPATAPHVQLKKTARPPAPQAAAPAPAAPKDDALYCKVLFEYEPQQDDELAMTPGDVIRVVKKNEDEGWWQGELNGKTGWFPDNFVEMCPAPSADKNTPRVALKPPGPDSRSASVSAPAPRTRTHSLRRPNAAPAPAKPPAPKPAAPAPTPAHEDKPAPPAVPKPAPPKKAKPPPSLKPKTAKPTPAPAPPAPTKTDTNEQPPWASQMKKKPEEEEKPAPPAPAPAAQKQESAPEPAKPDTASGNQSQEVADLKATVDTLSKTVQFLKKKLDHLVEELDQERLDRSKLKLEYERRLKDLELKVGI</sequence>
<dbReference type="PROSITE" id="PS50002">
    <property type="entry name" value="SH3"/>
    <property type="match status" value="3"/>
</dbReference>
<feature type="region of interest" description="Disordered" evidence="7">
    <location>
        <begin position="60"/>
        <end position="88"/>
    </location>
</feature>
<evidence type="ECO:0000256" key="3">
    <source>
        <dbReference type="ARBA" id="ARBA00023054"/>
    </source>
</evidence>
<feature type="coiled-coil region" evidence="6">
    <location>
        <begin position="459"/>
        <end position="500"/>
    </location>
</feature>
<proteinExistence type="predicted"/>
<accession>F2TY82</accession>
<dbReference type="EMBL" id="GL832956">
    <property type="protein sequence ID" value="EGD76341.1"/>
    <property type="molecule type" value="Genomic_DNA"/>
</dbReference>
<dbReference type="CDD" id="cd11873">
    <property type="entry name" value="SH3_CD2AP-like_1"/>
    <property type="match status" value="1"/>
</dbReference>
<feature type="domain" description="SH3" evidence="8">
    <location>
        <begin position="85"/>
        <end position="144"/>
    </location>
</feature>
<organism evidence="10">
    <name type="scientific">Salpingoeca rosetta (strain ATCC 50818 / BSB-021)</name>
    <dbReference type="NCBI Taxonomy" id="946362"/>
    <lineage>
        <taxon>Eukaryota</taxon>
        <taxon>Choanoflagellata</taxon>
        <taxon>Craspedida</taxon>
        <taxon>Salpingoecidae</taxon>
        <taxon>Salpingoeca</taxon>
    </lineage>
</organism>
<evidence type="ECO:0000259" key="8">
    <source>
        <dbReference type="PROSITE" id="PS50002"/>
    </source>
</evidence>
<keyword evidence="4" id="KW-0472">Membrane</keyword>
<dbReference type="KEGG" id="sre:PTSG_01041"/>
<feature type="compositionally biased region" description="Pro residues" evidence="7">
    <location>
        <begin position="345"/>
        <end position="359"/>
    </location>
</feature>
<feature type="region of interest" description="Disordered" evidence="7">
    <location>
        <begin position="296"/>
        <end position="459"/>
    </location>
</feature>
<evidence type="ECO:0000313" key="9">
    <source>
        <dbReference type="EMBL" id="EGD76341.1"/>
    </source>
</evidence>
<dbReference type="CDD" id="cd12142">
    <property type="entry name" value="SH3_D21-like"/>
    <property type="match status" value="1"/>
</dbReference>
<dbReference type="Gene3D" id="2.30.30.40">
    <property type="entry name" value="SH3 Domains"/>
    <property type="match status" value="3"/>
</dbReference>
<keyword evidence="2 5" id="KW-0728">SH3 domain</keyword>
<gene>
    <name evidence="9" type="ORF">PTSG_01041</name>
</gene>
<dbReference type="GeneID" id="16079109"/>
<evidence type="ECO:0000256" key="6">
    <source>
        <dbReference type="SAM" id="Coils"/>
    </source>
</evidence>
<feature type="region of interest" description="Disordered" evidence="7">
    <location>
        <begin position="199"/>
        <end position="236"/>
    </location>
</feature>
<dbReference type="InterPro" id="IPR036028">
    <property type="entry name" value="SH3-like_dom_sf"/>
</dbReference>
<protein>
    <recommendedName>
        <fullName evidence="8">SH3 domain-containing protein</fullName>
    </recommendedName>
</protein>
<dbReference type="PANTHER" id="PTHR14167">
    <property type="entry name" value="SH3 DOMAIN-CONTAINING"/>
    <property type="match status" value="1"/>
</dbReference>
<feature type="domain" description="SH3" evidence="8">
    <location>
        <begin position="1"/>
        <end position="60"/>
    </location>
</feature>
<dbReference type="Pfam" id="PF14604">
    <property type="entry name" value="SH3_9"/>
    <property type="match status" value="2"/>
</dbReference>
<reference evidence="9" key="1">
    <citation type="submission" date="2009-08" db="EMBL/GenBank/DDBJ databases">
        <title>Annotation of Salpingoeca rosetta.</title>
        <authorList>
            <consortium name="The Broad Institute Genome Sequencing Platform"/>
            <person name="Russ C."/>
            <person name="Cuomo C."/>
            <person name="Burger G."/>
            <person name="Gray M.W."/>
            <person name="Holland P.W.H."/>
            <person name="King N."/>
            <person name="Lang F.B.F."/>
            <person name="Roger A.J."/>
            <person name="Ruiz-Trillo I."/>
            <person name="Young S.K."/>
            <person name="Zeng Q."/>
            <person name="Gargeya S."/>
            <person name="Alvarado L."/>
            <person name="Berlin A."/>
            <person name="Chapman S.B."/>
            <person name="Chen Z."/>
            <person name="Freedman E."/>
            <person name="Gellesch M."/>
            <person name="Goldberg J."/>
            <person name="Griggs A."/>
            <person name="Gujja S."/>
            <person name="Heilman E."/>
            <person name="Heiman D."/>
            <person name="Howarth C."/>
            <person name="Mehta T."/>
            <person name="Neiman D."/>
            <person name="Pearson M."/>
            <person name="Roberts A."/>
            <person name="Saif S."/>
            <person name="Shea T."/>
            <person name="Shenoy N."/>
            <person name="Sisk P."/>
            <person name="Stolte C."/>
            <person name="Sykes S."/>
            <person name="White J."/>
            <person name="Yandava C."/>
            <person name="Haas B."/>
            <person name="Nusbaum C."/>
            <person name="Birren B."/>
        </authorList>
    </citation>
    <scope>NUCLEOTIDE SEQUENCE [LARGE SCALE GENOMIC DNA]</scope>
    <source>
        <strain evidence="9">ATCC 50818</strain>
    </source>
</reference>
<keyword evidence="3 6" id="KW-0175">Coiled coil</keyword>
<dbReference type="InterPro" id="IPR050384">
    <property type="entry name" value="Endophilin_SH3RF"/>
</dbReference>
<comment type="subcellular location">
    <subcellularLocation>
        <location evidence="1">Membrane</location>
        <topology evidence="1">Peripheral membrane protein</topology>
    </subcellularLocation>
</comment>
<dbReference type="InterPro" id="IPR001452">
    <property type="entry name" value="SH3_domain"/>
</dbReference>